<dbReference type="VEuPathDB" id="FungiDB:Malapachy_1441"/>
<dbReference type="Pfam" id="PF00069">
    <property type="entry name" value="Pkinase"/>
    <property type="match status" value="1"/>
</dbReference>
<dbReference type="Gene3D" id="1.10.510.10">
    <property type="entry name" value="Transferase(Phosphotransferase) domain 1"/>
    <property type="match status" value="1"/>
</dbReference>
<gene>
    <name evidence="6" type="ORF">Malapachy_1441</name>
</gene>
<dbReference type="EMBL" id="LGAV01000007">
    <property type="protein sequence ID" value="KOS13225.1"/>
    <property type="molecule type" value="Genomic_DNA"/>
</dbReference>
<keyword evidence="1" id="KW-0723">Serine/threonine-protein kinase</keyword>
<evidence type="ECO:0000256" key="2">
    <source>
        <dbReference type="ARBA" id="ARBA00022741"/>
    </source>
</evidence>
<sequence length="542" mass="60250">MPNPLDKWRTDMNDKMDRWGEEHLHLRPKGYKSTYKGGSSYEERLAQMRSGGGAMGAVSQQERPRMVPPPPSSVAAGNSSFTPVHATSAAPSATPSSHTFPTAANSTHIEFSRFTDADKHAFFGLLDEYFLKRSGGTMCLDDPFDDTSMILVGHGLCSVVYKAPWPLSSALILEDGGVPHWICIKKVDLDAQNQPHDVERELRLLQRLRHKRLAQLLAAFTDAPDDFTTLSHLVMPLYPYKLTDILNDPILVPSAETLLASSTARSPWHALFDGQTFSSFVSSTLVQLADVVAYLHSEQVAHRDIKPSNIMFGTDGTLKLIDLGVAWERGQYEVPPFGLHPTEGSSDCARISDVGSGAFRAPELLFAPQRGYNAFQADIWSLGMVMASFFSSLQEVCEEDDLPRNDFTSWERSLFPDRPSHDELRRWRPIKYERDTLFDSSNGDIALACDFFKVLGLPDNLSAWPEAAHFQPPLEQFPFVHHAATETIWSRLPYWASLAEIDGSAAGQALYRVVEQCLPSILQLSSSQRPSAHQVVEVLTSS</sequence>
<proteinExistence type="predicted"/>
<keyword evidence="7" id="KW-1185">Reference proteome</keyword>
<reference evidence="6 7" key="1">
    <citation type="submission" date="2015-07" db="EMBL/GenBank/DDBJ databases">
        <title>Draft Genome Sequence of Malassezia furfur CBS1878 and Malassezia pachydermatis CBS1879.</title>
        <authorList>
            <person name="Triana S."/>
            <person name="Ohm R."/>
            <person name="Gonzalez A."/>
            <person name="DeCock H."/>
            <person name="Restrepo S."/>
            <person name="Celis A."/>
        </authorList>
    </citation>
    <scope>NUCLEOTIDE SEQUENCE [LARGE SCALE GENOMIC DNA]</scope>
    <source>
        <strain evidence="6 7">CBS 1879</strain>
    </source>
</reference>
<dbReference type="PROSITE" id="PS00108">
    <property type="entry name" value="PROTEIN_KINASE_ST"/>
    <property type="match status" value="1"/>
</dbReference>
<keyword evidence="2" id="KW-0547">Nucleotide-binding</keyword>
<evidence type="ECO:0000256" key="4">
    <source>
        <dbReference type="SAM" id="MobiDB-lite"/>
    </source>
</evidence>
<accession>A0A0M9VNE1</accession>
<keyword evidence="6" id="KW-0418">Kinase</keyword>
<dbReference type="InterPro" id="IPR000719">
    <property type="entry name" value="Prot_kinase_dom"/>
</dbReference>
<dbReference type="GO" id="GO:0004674">
    <property type="term" value="F:protein serine/threonine kinase activity"/>
    <property type="evidence" value="ECO:0007669"/>
    <property type="project" value="UniProtKB-KW"/>
</dbReference>
<evidence type="ECO:0000313" key="6">
    <source>
        <dbReference type="EMBL" id="KOS13225.1"/>
    </source>
</evidence>
<dbReference type="Proteomes" id="UP000037751">
    <property type="component" value="Unassembled WGS sequence"/>
</dbReference>
<keyword evidence="6" id="KW-0808">Transferase</keyword>
<keyword evidence="3" id="KW-0067">ATP-binding</keyword>
<dbReference type="InterPro" id="IPR008271">
    <property type="entry name" value="Ser/Thr_kinase_AS"/>
</dbReference>
<protein>
    <submittedName>
        <fullName evidence="6">Kinase-like protein</fullName>
    </submittedName>
</protein>
<evidence type="ECO:0000256" key="3">
    <source>
        <dbReference type="ARBA" id="ARBA00022840"/>
    </source>
</evidence>
<dbReference type="GeneID" id="28727820"/>
<dbReference type="SMART" id="SM00220">
    <property type="entry name" value="S_TKc"/>
    <property type="match status" value="1"/>
</dbReference>
<dbReference type="STRING" id="77020.A0A0M9VNE1"/>
<feature type="domain" description="Protein kinase" evidence="5">
    <location>
        <begin position="146"/>
        <end position="542"/>
    </location>
</feature>
<dbReference type="PROSITE" id="PS50011">
    <property type="entry name" value="PROTEIN_KINASE_DOM"/>
    <property type="match status" value="1"/>
</dbReference>
<dbReference type="PANTHER" id="PTHR24055">
    <property type="entry name" value="MITOGEN-ACTIVATED PROTEIN KINASE"/>
    <property type="match status" value="1"/>
</dbReference>
<evidence type="ECO:0000256" key="1">
    <source>
        <dbReference type="ARBA" id="ARBA00022527"/>
    </source>
</evidence>
<dbReference type="Gene3D" id="3.30.200.20">
    <property type="entry name" value="Phosphorylase Kinase, domain 1"/>
    <property type="match status" value="1"/>
</dbReference>
<dbReference type="InterPro" id="IPR011009">
    <property type="entry name" value="Kinase-like_dom_sf"/>
</dbReference>
<name>A0A0M9VNE1_9BASI</name>
<feature type="compositionally biased region" description="Low complexity" evidence="4">
    <location>
        <begin position="82"/>
        <end position="99"/>
    </location>
</feature>
<dbReference type="SUPFAM" id="SSF56112">
    <property type="entry name" value="Protein kinase-like (PK-like)"/>
    <property type="match status" value="1"/>
</dbReference>
<dbReference type="AlphaFoldDB" id="A0A0M9VNE1"/>
<comment type="caution">
    <text evidence="6">The sequence shown here is derived from an EMBL/GenBank/DDBJ whole genome shotgun (WGS) entry which is preliminary data.</text>
</comment>
<dbReference type="OrthoDB" id="4062651at2759"/>
<dbReference type="InterPro" id="IPR050117">
    <property type="entry name" value="MAPK"/>
</dbReference>
<feature type="region of interest" description="Disordered" evidence="4">
    <location>
        <begin position="48"/>
        <end position="99"/>
    </location>
</feature>
<organism evidence="6 7">
    <name type="scientific">Malassezia pachydermatis</name>
    <dbReference type="NCBI Taxonomy" id="77020"/>
    <lineage>
        <taxon>Eukaryota</taxon>
        <taxon>Fungi</taxon>
        <taxon>Dikarya</taxon>
        <taxon>Basidiomycota</taxon>
        <taxon>Ustilaginomycotina</taxon>
        <taxon>Malasseziomycetes</taxon>
        <taxon>Malasseziales</taxon>
        <taxon>Malasseziaceae</taxon>
        <taxon>Malassezia</taxon>
    </lineage>
</organism>
<dbReference type="RefSeq" id="XP_017990857.1">
    <property type="nucleotide sequence ID" value="XM_018135945.1"/>
</dbReference>
<dbReference type="GO" id="GO:0005524">
    <property type="term" value="F:ATP binding"/>
    <property type="evidence" value="ECO:0007669"/>
    <property type="project" value="UniProtKB-KW"/>
</dbReference>
<evidence type="ECO:0000313" key="7">
    <source>
        <dbReference type="Proteomes" id="UP000037751"/>
    </source>
</evidence>
<evidence type="ECO:0000259" key="5">
    <source>
        <dbReference type="PROSITE" id="PS50011"/>
    </source>
</evidence>